<evidence type="ECO:0000256" key="3">
    <source>
        <dbReference type="SAM" id="Phobius"/>
    </source>
</evidence>
<feature type="region of interest" description="Disordered" evidence="2">
    <location>
        <begin position="223"/>
        <end position="287"/>
    </location>
</feature>
<dbReference type="InterPro" id="IPR000742">
    <property type="entry name" value="EGF"/>
</dbReference>
<evidence type="ECO:0000256" key="2">
    <source>
        <dbReference type="SAM" id="MobiDB-lite"/>
    </source>
</evidence>
<keyword evidence="3" id="KW-0472">Membrane</keyword>
<comment type="caution">
    <text evidence="5">The sequence shown here is derived from an EMBL/GenBank/DDBJ whole genome shotgun (WGS) entry which is preliminary data.</text>
</comment>
<name>A0ABD2QE68_9PLAT</name>
<keyword evidence="6" id="KW-1185">Reference proteome</keyword>
<dbReference type="PROSITE" id="PS01186">
    <property type="entry name" value="EGF_2"/>
    <property type="match status" value="1"/>
</dbReference>
<proteinExistence type="predicted"/>
<reference evidence="5 6" key="1">
    <citation type="submission" date="2024-11" db="EMBL/GenBank/DDBJ databases">
        <title>Adaptive evolution of stress response genes in parasites aligns with host niche diversity.</title>
        <authorList>
            <person name="Hahn C."/>
            <person name="Resl P."/>
        </authorList>
    </citation>
    <scope>NUCLEOTIDE SEQUENCE [LARGE SCALE GENOMIC DNA]</scope>
    <source>
        <strain evidence="5">EGGRZ-B1_66</strain>
        <tissue evidence="5">Body</tissue>
    </source>
</reference>
<keyword evidence="1" id="KW-1015">Disulfide bond</keyword>
<keyword evidence="3" id="KW-1133">Transmembrane helix</keyword>
<keyword evidence="3" id="KW-0812">Transmembrane</keyword>
<dbReference type="AlphaFoldDB" id="A0ABD2QE68"/>
<gene>
    <name evidence="5" type="ORF">Ciccas_003664</name>
</gene>
<evidence type="ECO:0000259" key="4">
    <source>
        <dbReference type="PROSITE" id="PS50026"/>
    </source>
</evidence>
<dbReference type="CDD" id="cd00054">
    <property type="entry name" value="EGF_CA"/>
    <property type="match status" value="1"/>
</dbReference>
<dbReference type="PROSITE" id="PS50026">
    <property type="entry name" value="EGF_3"/>
    <property type="match status" value="1"/>
</dbReference>
<dbReference type="EMBL" id="JBJKFK010000345">
    <property type="protein sequence ID" value="KAL3317683.1"/>
    <property type="molecule type" value="Genomic_DNA"/>
</dbReference>
<dbReference type="SUPFAM" id="SSF57196">
    <property type="entry name" value="EGF/Laminin"/>
    <property type="match status" value="1"/>
</dbReference>
<evidence type="ECO:0000313" key="6">
    <source>
        <dbReference type="Proteomes" id="UP001626550"/>
    </source>
</evidence>
<dbReference type="Pfam" id="PF00008">
    <property type="entry name" value="EGF"/>
    <property type="match status" value="1"/>
</dbReference>
<protein>
    <recommendedName>
        <fullName evidence="4">EGF-like domain-containing protein</fullName>
    </recommendedName>
</protein>
<comment type="caution">
    <text evidence="1">Lacks conserved residue(s) required for the propagation of feature annotation.</text>
</comment>
<feature type="transmembrane region" description="Helical" evidence="3">
    <location>
        <begin position="79"/>
        <end position="105"/>
    </location>
</feature>
<feature type="disulfide bond" evidence="1">
    <location>
        <begin position="56"/>
        <end position="65"/>
    </location>
</feature>
<sequence>MELSTHSLTKNTSLLAHVYGALSNPEMKLNYSYVCQNGGHCLETKGIQRLSWSCQCPSGFSGINCESTSSTSEQKSVDFNLIVIATIIGIILIIICISCAIFLVVNNTRRKANRRLAQNREAINIRNGIYSDSNGMMYQLQPALTRMPLPLPSLSYNNSTIHFRHPHDSIYARQNGYSAYSTIPKFQNQDDVGYLEVGPPIKHYSMDDEYTDISSMLVKREDINLPPAPAPPMAEPNSQRSLPEIPPATPTKESPSKRAQEDEYLITTPLLSTEKPLSGEENNFKTP</sequence>
<evidence type="ECO:0000256" key="1">
    <source>
        <dbReference type="PROSITE-ProRule" id="PRU00076"/>
    </source>
</evidence>
<organism evidence="5 6">
    <name type="scientific">Cichlidogyrus casuarinus</name>
    <dbReference type="NCBI Taxonomy" id="1844966"/>
    <lineage>
        <taxon>Eukaryota</taxon>
        <taxon>Metazoa</taxon>
        <taxon>Spiralia</taxon>
        <taxon>Lophotrochozoa</taxon>
        <taxon>Platyhelminthes</taxon>
        <taxon>Monogenea</taxon>
        <taxon>Monopisthocotylea</taxon>
        <taxon>Dactylogyridea</taxon>
        <taxon>Ancyrocephalidae</taxon>
        <taxon>Cichlidogyrus</taxon>
    </lineage>
</organism>
<dbReference type="Proteomes" id="UP001626550">
    <property type="component" value="Unassembled WGS sequence"/>
</dbReference>
<accession>A0ABD2QE68</accession>
<keyword evidence="1" id="KW-0245">EGF-like domain</keyword>
<dbReference type="Gene3D" id="2.10.25.10">
    <property type="entry name" value="Laminin"/>
    <property type="match status" value="1"/>
</dbReference>
<evidence type="ECO:0000313" key="5">
    <source>
        <dbReference type="EMBL" id="KAL3317683.1"/>
    </source>
</evidence>
<feature type="domain" description="EGF-like" evidence="4">
    <location>
        <begin position="24"/>
        <end position="66"/>
    </location>
</feature>
<dbReference type="PROSITE" id="PS00022">
    <property type="entry name" value="EGF_1"/>
    <property type="match status" value="1"/>
</dbReference>